<dbReference type="PROSITE" id="PS50305">
    <property type="entry name" value="SIRTUIN"/>
    <property type="match status" value="1"/>
</dbReference>
<dbReference type="Pfam" id="PF02146">
    <property type="entry name" value="SIR2"/>
    <property type="match status" value="1"/>
</dbReference>
<evidence type="ECO:0000259" key="4">
    <source>
        <dbReference type="PROSITE" id="PS50305"/>
    </source>
</evidence>
<dbReference type="OrthoDB" id="424302at2759"/>
<protein>
    <submittedName>
        <fullName evidence="5">Sir2 family, putative</fullName>
    </submittedName>
</protein>
<evidence type="ECO:0000256" key="3">
    <source>
        <dbReference type="PROSITE-ProRule" id="PRU00236"/>
    </source>
</evidence>
<dbReference type="PANTHER" id="PTHR11085">
    <property type="entry name" value="NAD-DEPENDENT PROTEIN DEACYLASE SIRTUIN-5, MITOCHONDRIAL-RELATED"/>
    <property type="match status" value="1"/>
</dbReference>
<dbReference type="VEuPathDB" id="TriTrypDB:ADEAN_000287800"/>
<evidence type="ECO:0000256" key="2">
    <source>
        <dbReference type="ARBA" id="ARBA00023027"/>
    </source>
</evidence>
<evidence type="ECO:0000313" key="6">
    <source>
        <dbReference type="Proteomes" id="UP000515908"/>
    </source>
</evidence>
<name>A0A7G2C9J5_9TRYP</name>
<accession>A0A7G2C9J5</accession>
<sequence length="270" mass="29820">MSDTAFTDMQSKPIRAAAEALSRAKRVAVFTGAGMSAESGINTFRDPEVGVWKNKIALYLFGTPYGWRWTPGWGWSNYRRFHEPIFKAQPNAGHYALANMAAMLGIPSENVKIATQNVDYLHQRAGNPPEQVFEVHGSVFRHRCVKNGHPIDIPKDQPLPEKQPKCAVKGCGSSARPDAVLFTETLPEDQWTGAEKVMRELQRGDVLLVIGTTGQVYPAAGLPDMVRKGVTKIELNIEPSNHTAHMDIFVKESSAVSLPKILEEAKKLKS</sequence>
<dbReference type="InterPro" id="IPR026590">
    <property type="entry name" value="Ssirtuin_cat_dom"/>
</dbReference>
<dbReference type="GO" id="GO:0070403">
    <property type="term" value="F:NAD+ binding"/>
    <property type="evidence" value="ECO:0007669"/>
    <property type="project" value="InterPro"/>
</dbReference>
<keyword evidence="1" id="KW-0808">Transferase</keyword>
<dbReference type="Gene3D" id="3.30.1600.10">
    <property type="entry name" value="SIR2/SIRT2 'Small Domain"/>
    <property type="match status" value="1"/>
</dbReference>
<gene>
    <name evidence="5" type="ORF">ADEAN_000287800</name>
</gene>
<dbReference type="InterPro" id="IPR050134">
    <property type="entry name" value="NAD-dep_sirtuin_deacylases"/>
</dbReference>
<dbReference type="InterPro" id="IPR029035">
    <property type="entry name" value="DHS-like_NAD/FAD-binding_dom"/>
</dbReference>
<evidence type="ECO:0000313" key="5">
    <source>
        <dbReference type="EMBL" id="CAD2215423.1"/>
    </source>
</evidence>
<keyword evidence="6" id="KW-1185">Reference proteome</keyword>
<dbReference type="InterPro" id="IPR026591">
    <property type="entry name" value="Sirtuin_cat_small_dom_sf"/>
</dbReference>
<comment type="caution">
    <text evidence="3">Lacks conserved residue(s) required for the propagation of feature annotation.</text>
</comment>
<dbReference type="PANTHER" id="PTHR11085:SF10">
    <property type="entry name" value="NAD-DEPENDENT PROTEIN DEACYLASE SIRTUIN-5, MITOCHONDRIAL-RELATED"/>
    <property type="match status" value="1"/>
</dbReference>
<dbReference type="GO" id="GO:0017136">
    <property type="term" value="F:histone deacetylase activity, NAD-dependent"/>
    <property type="evidence" value="ECO:0007669"/>
    <property type="project" value="TreeGrafter"/>
</dbReference>
<dbReference type="Proteomes" id="UP000515908">
    <property type="component" value="Chromosome 05"/>
</dbReference>
<reference evidence="5 6" key="1">
    <citation type="submission" date="2020-08" db="EMBL/GenBank/DDBJ databases">
        <authorList>
            <person name="Newling K."/>
            <person name="Davey J."/>
            <person name="Forrester S."/>
        </authorList>
    </citation>
    <scope>NUCLEOTIDE SEQUENCE [LARGE SCALE GENOMIC DNA]</scope>
    <source>
        <strain evidence="6">Crithidia deanei Carvalho (ATCC PRA-265)</strain>
    </source>
</reference>
<dbReference type="EMBL" id="LR877149">
    <property type="protein sequence ID" value="CAD2215423.1"/>
    <property type="molecule type" value="Genomic_DNA"/>
</dbReference>
<dbReference type="Gene3D" id="3.40.50.1220">
    <property type="entry name" value="TPP-binding domain"/>
    <property type="match status" value="1"/>
</dbReference>
<proteinExistence type="predicted"/>
<organism evidence="5 6">
    <name type="scientific">Angomonas deanei</name>
    <dbReference type="NCBI Taxonomy" id="59799"/>
    <lineage>
        <taxon>Eukaryota</taxon>
        <taxon>Discoba</taxon>
        <taxon>Euglenozoa</taxon>
        <taxon>Kinetoplastea</taxon>
        <taxon>Metakinetoplastina</taxon>
        <taxon>Trypanosomatida</taxon>
        <taxon>Trypanosomatidae</taxon>
        <taxon>Strigomonadinae</taxon>
        <taxon>Angomonas</taxon>
    </lineage>
</organism>
<evidence type="ECO:0000256" key="1">
    <source>
        <dbReference type="ARBA" id="ARBA00022679"/>
    </source>
</evidence>
<feature type="domain" description="Deacetylase sirtuin-type" evidence="4">
    <location>
        <begin position="7"/>
        <end position="270"/>
    </location>
</feature>
<keyword evidence="2" id="KW-0520">NAD</keyword>
<dbReference type="AlphaFoldDB" id="A0A7G2C9J5"/>
<dbReference type="SUPFAM" id="SSF52467">
    <property type="entry name" value="DHS-like NAD/FAD-binding domain"/>
    <property type="match status" value="1"/>
</dbReference>
<dbReference type="InterPro" id="IPR003000">
    <property type="entry name" value="Sirtuin"/>
</dbReference>